<organism evidence="1 2">
    <name type="scientific">Thermococcus celericrescens</name>
    <dbReference type="NCBI Taxonomy" id="227598"/>
    <lineage>
        <taxon>Archaea</taxon>
        <taxon>Methanobacteriati</taxon>
        <taxon>Methanobacteriota</taxon>
        <taxon>Thermococci</taxon>
        <taxon>Thermococcales</taxon>
        <taxon>Thermococcaceae</taxon>
        <taxon>Thermococcus</taxon>
    </lineage>
</organism>
<sequence length="139" mass="15373">MSLKELEKKTKWIITKKKGAKGPDGKIKVISMGRLKTGKERLALYIPASSNVNAFLSMVDKVLVEAGIIEDTGEILLKLTATDSQEGYTVTKQKTGGITISIMRIANKLGLKRGITEKEHEIDLRNKTVYILFPNPNDS</sequence>
<proteinExistence type="predicted"/>
<gene>
    <name evidence="1" type="ORF">APY94_09315</name>
</gene>
<protein>
    <submittedName>
        <fullName evidence="1">Uncharacterized protein</fullName>
    </submittedName>
</protein>
<evidence type="ECO:0000313" key="1">
    <source>
        <dbReference type="EMBL" id="KUH32613.1"/>
    </source>
</evidence>
<dbReference type="EMBL" id="LLYW01000032">
    <property type="protein sequence ID" value="KUH32613.1"/>
    <property type="molecule type" value="Genomic_DNA"/>
</dbReference>
<comment type="caution">
    <text evidence="1">The sequence shown here is derived from an EMBL/GenBank/DDBJ whole genome shotgun (WGS) entry which is preliminary data.</text>
</comment>
<dbReference type="AlphaFoldDB" id="A0A124EB56"/>
<name>A0A124EB56_9EURY</name>
<reference evidence="1 2" key="1">
    <citation type="submission" date="2015-10" db="EMBL/GenBank/DDBJ databases">
        <title>Draft genome sequence of Thermococcus celericrescens strain DSM 17994.</title>
        <authorList>
            <person name="Hong S.-J."/>
            <person name="Park C.-E."/>
            <person name="Shin J.-H."/>
        </authorList>
    </citation>
    <scope>NUCLEOTIDE SEQUENCE [LARGE SCALE GENOMIC DNA]</scope>
    <source>
        <strain evidence="1 2">DSM 17994</strain>
    </source>
</reference>
<dbReference type="OrthoDB" id="374786at2157"/>
<evidence type="ECO:0000313" key="2">
    <source>
        <dbReference type="Proteomes" id="UP000053462"/>
    </source>
</evidence>
<dbReference type="STRING" id="227598.APY94_09315"/>
<dbReference type="Proteomes" id="UP000053462">
    <property type="component" value="Unassembled WGS sequence"/>
</dbReference>
<keyword evidence="2" id="KW-1185">Reference proteome</keyword>
<dbReference type="RefSeq" id="WP_058939372.1">
    <property type="nucleotide sequence ID" value="NZ_LLYW01000032.1"/>
</dbReference>
<accession>A0A124EB56</accession>